<proteinExistence type="inferred from homology"/>
<evidence type="ECO:0000256" key="5">
    <source>
        <dbReference type="ARBA" id="ARBA00022618"/>
    </source>
</evidence>
<dbReference type="STRING" id="885580.ENSFDAP00000016409"/>
<dbReference type="EMBL" id="KN122922">
    <property type="protein sequence ID" value="KFO27413.1"/>
    <property type="molecule type" value="Genomic_DNA"/>
</dbReference>
<comment type="similarity">
    <text evidence="2">Belongs to the MAPRE family.</text>
</comment>
<reference evidence="14 15" key="1">
    <citation type="submission" date="2013-11" db="EMBL/GenBank/DDBJ databases">
        <title>The Damaraland mole rat (Fukomys damarensis) genome and evolution of African mole rats.</title>
        <authorList>
            <person name="Gladyshev V.N."/>
            <person name="Fang X."/>
        </authorList>
    </citation>
    <scope>NUCLEOTIDE SEQUENCE [LARGE SCALE GENOMIC DNA]</scope>
    <source>
        <tissue evidence="14">Liver</tissue>
    </source>
</reference>
<evidence type="ECO:0000256" key="2">
    <source>
        <dbReference type="ARBA" id="ARBA00010729"/>
    </source>
</evidence>
<keyword evidence="4" id="KW-0963">Cytoplasm</keyword>
<dbReference type="InterPro" id="IPR004953">
    <property type="entry name" value="EB1_C"/>
</dbReference>
<evidence type="ECO:0000256" key="6">
    <source>
        <dbReference type="ARBA" id="ARBA00022701"/>
    </source>
</evidence>
<accession>A0A091DA92</accession>
<dbReference type="InterPro" id="IPR027328">
    <property type="entry name" value="MAPRE"/>
</dbReference>
<feature type="compositionally biased region" description="Basic and acidic residues" evidence="11">
    <location>
        <begin position="342"/>
        <end position="356"/>
    </location>
</feature>
<comment type="subcellular location">
    <subcellularLocation>
        <location evidence="1">Cytoplasm</location>
        <location evidence="1">Cytoskeleton</location>
    </subcellularLocation>
</comment>
<evidence type="ECO:0000256" key="10">
    <source>
        <dbReference type="PROSITE-ProRule" id="PRU00576"/>
    </source>
</evidence>
<dbReference type="InterPro" id="IPR001715">
    <property type="entry name" value="CH_dom"/>
</dbReference>
<evidence type="ECO:0000256" key="9">
    <source>
        <dbReference type="ARBA" id="ARBA00023306"/>
    </source>
</evidence>
<evidence type="ECO:0000313" key="15">
    <source>
        <dbReference type="Proteomes" id="UP000028990"/>
    </source>
</evidence>
<evidence type="ECO:0000256" key="8">
    <source>
        <dbReference type="ARBA" id="ARBA00023212"/>
    </source>
</evidence>
<evidence type="ECO:0000259" key="12">
    <source>
        <dbReference type="PROSITE" id="PS50021"/>
    </source>
</evidence>
<dbReference type="AlphaFoldDB" id="A0A091DA92"/>
<organism evidence="14 15">
    <name type="scientific">Fukomys damarensis</name>
    <name type="common">Damaraland mole rat</name>
    <name type="synonym">Cryptomys damarensis</name>
    <dbReference type="NCBI Taxonomy" id="885580"/>
    <lineage>
        <taxon>Eukaryota</taxon>
        <taxon>Metazoa</taxon>
        <taxon>Chordata</taxon>
        <taxon>Craniata</taxon>
        <taxon>Vertebrata</taxon>
        <taxon>Euteleostomi</taxon>
        <taxon>Mammalia</taxon>
        <taxon>Eutheria</taxon>
        <taxon>Euarchontoglires</taxon>
        <taxon>Glires</taxon>
        <taxon>Rodentia</taxon>
        <taxon>Hystricomorpha</taxon>
        <taxon>Bathyergidae</taxon>
        <taxon>Fukomys</taxon>
    </lineage>
</organism>
<feature type="compositionally biased region" description="Low complexity" evidence="11">
    <location>
        <begin position="239"/>
        <end position="273"/>
    </location>
</feature>
<dbReference type="GO" id="GO:0005925">
    <property type="term" value="C:focal adhesion"/>
    <property type="evidence" value="ECO:0007669"/>
    <property type="project" value="UniProtKB-ARBA"/>
</dbReference>
<evidence type="ECO:0000256" key="7">
    <source>
        <dbReference type="ARBA" id="ARBA00022776"/>
    </source>
</evidence>
<name>A0A091DA92_FUKDA</name>
<dbReference type="GO" id="GO:0008017">
    <property type="term" value="F:microtubule binding"/>
    <property type="evidence" value="ECO:0007669"/>
    <property type="project" value="InterPro"/>
</dbReference>
<evidence type="ECO:0000256" key="4">
    <source>
        <dbReference type="ARBA" id="ARBA00022490"/>
    </source>
</evidence>
<keyword evidence="5" id="KW-0132">Cell division</keyword>
<dbReference type="PROSITE" id="PS51230">
    <property type="entry name" value="EB1_C"/>
    <property type="match status" value="1"/>
</dbReference>
<keyword evidence="7" id="KW-0498">Mitosis</keyword>
<dbReference type="SUPFAM" id="SSF140612">
    <property type="entry name" value="EB1 dimerisation domain-like"/>
    <property type="match status" value="1"/>
</dbReference>
<feature type="region of interest" description="Disordered" evidence="11">
    <location>
        <begin position="212"/>
        <end position="279"/>
    </location>
</feature>
<dbReference type="InterPro" id="IPR036872">
    <property type="entry name" value="CH_dom_sf"/>
</dbReference>
<keyword evidence="9" id="KW-0131">Cell cycle</keyword>
<keyword evidence="15" id="KW-1185">Reference proteome</keyword>
<evidence type="ECO:0000313" key="14">
    <source>
        <dbReference type="EMBL" id="KFO27413.1"/>
    </source>
</evidence>
<dbReference type="Gene3D" id="1.20.5.1430">
    <property type="match status" value="1"/>
</dbReference>
<dbReference type="Proteomes" id="UP000028990">
    <property type="component" value="Unassembled WGS sequence"/>
</dbReference>
<dbReference type="FunFam" id="1.10.418.10:FF:000007">
    <property type="entry name" value="Microtubule-associated protein, RP/EB family, member 2"/>
    <property type="match status" value="1"/>
</dbReference>
<sequence>MPGPTQTLSPNGENNNDIIQDNGTIIPFRKHTVRGERSYSWGMAVNVYSTSITQETMSRHDIIAWVNDIVSLNYTKVEQLCSANELLPRNWSVMEPDGAVMYAMQSPVASSGEVASAASVTQGAAYCQFMDMLFPGCISLKKVKFQAKLEHEYIHNFKLLQASFKRMNVDKVIPVEKLVKGRFQDNLDFIQWFKKFYDANYDGKEYDPVEARQGQDAIPPPGPGEQIFNLPKKSHHANSPTAGAAKSSPASKPGSTPSRPSSAKRASSSGSASKSDKDLETQVIQLNEQVHSLKLALEGVEKERDFYFGKLREIELLCQEHGQENDDLVQRLMEVLYASDEQEGHTEEPEAEEQAHDQQPQQQEEY</sequence>
<feature type="region of interest" description="Disordered" evidence="11">
    <location>
        <begin position="1"/>
        <end position="20"/>
    </location>
</feature>
<dbReference type="GO" id="GO:0005874">
    <property type="term" value="C:microtubule"/>
    <property type="evidence" value="ECO:0007669"/>
    <property type="project" value="UniProtKB-KW"/>
</dbReference>
<keyword evidence="8" id="KW-0206">Cytoskeleton</keyword>
<evidence type="ECO:0000256" key="1">
    <source>
        <dbReference type="ARBA" id="ARBA00004245"/>
    </source>
</evidence>
<feature type="domain" description="Calponin-homology (CH)" evidence="12">
    <location>
        <begin position="56"/>
        <end position="198"/>
    </location>
</feature>
<dbReference type="GO" id="GO:0051301">
    <property type="term" value="P:cell division"/>
    <property type="evidence" value="ECO:0007669"/>
    <property type="project" value="UniProtKB-KW"/>
</dbReference>
<dbReference type="Pfam" id="PF03271">
    <property type="entry name" value="EB1"/>
    <property type="match status" value="1"/>
</dbReference>
<evidence type="ECO:0000256" key="3">
    <source>
        <dbReference type="ARBA" id="ARBA00019565"/>
    </source>
</evidence>
<evidence type="ECO:0000256" key="11">
    <source>
        <dbReference type="SAM" id="MobiDB-lite"/>
    </source>
</evidence>
<dbReference type="InterPro" id="IPR036133">
    <property type="entry name" value="EB1_C_sf"/>
</dbReference>
<evidence type="ECO:0000259" key="13">
    <source>
        <dbReference type="PROSITE" id="PS51230"/>
    </source>
</evidence>
<dbReference type="SUPFAM" id="SSF47576">
    <property type="entry name" value="Calponin-homology domain, CH-domain"/>
    <property type="match status" value="2"/>
</dbReference>
<feature type="compositionally biased region" description="Low complexity" evidence="11">
    <location>
        <begin position="357"/>
        <end position="366"/>
    </location>
</feature>
<protein>
    <recommendedName>
        <fullName evidence="3">Microtubule-associated protein RP/EB family member 2</fullName>
    </recommendedName>
</protein>
<feature type="domain" description="EB1 C-terminal" evidence="13">
    <location>
        <begin position="275"/>
        <end position="345"/>
    </location>
</feature>
<keyword evidence="6 10" id="KW-0493">Microtubule</keyword>
<gene>
    <name evidence="14" type="ORF">H920_11214</name>
</gene>
<dbReference type="FunFam" id="1.20.5.1430:FF:000002">
    <property type="entry name" value="microtubule-associated protein RP/EB family member 2 isoform X1"/>
    <property type="match status" value="1"/>
</dbReference>
<dbReference type="Gene3D" id="1.10.418.10">
    <property type="entry name" value="Calponin-like domain"/>
    <property type="match status" value="1"/>
</dbReference>
<dbReference type="PANTHER" id="PTHR10623">
    <property type="entry name" value="MICROTUBULE-ASSOCIATED PROTEIN RP/EB FAMILY MEMBER"/>
    <property type="match status" value="1"/>
</dbReference>
<dbReference type="Pfam" id="PF00307">
    <property type="entry name" value="CH"/>
    <property type="match status" value="1"/>
</dbReference>
<dbReference type="PROSITE" id="PS50021">
    <property type="entry name" value="CH"/>
    <property type="match status" value="1"/>
</dbReference>
<feature type="region of interest" description="Disordered" evidence="11">
    <location>
        <begin position="337"/>
        <end position="366"/>
    </location>
</feature>